<keyword evidence="7 9" id="KW-0472">Membrane</keyword>
<evidence type="ECO:0000256" key="7">
    <source>
        <dbReference type="ARBA" id="ARBA00023136"/>
    </source>
</evidence>
<keyword evidence="2" id="KW-0813">Transport</keyword>
<accession>A0A267ML46</accession>
<gene>
    <name evidence="11" type="ORF">CCE28_08700</name>
</gene>
<reference evidence="11 12" key="1">
    <citation type="submission" date="2017-06" db="EMBL/GenBank/DDBJ databases">
        <title>Draft genome sequence of anaerobic fermentative bacterium Anaeromicrobium sediminis DY2726D isolated from West Pacific Ocean sediments.</title>
        <authorList>
            <person name="Zeng X."/>
        </authorList>
    </citation>
    <scope>NUCLEOTIDE SEQUENCE [LARGE SCALE GENOMIC DNA]</scope>
    <source>
        <strain evidence="11 12">DY2726D</strain>
    </source>
</reference>
<evidence type="ECO:0000259" key="10">
    <source>
        <dbReference type="Pfam" id="PF04290"/>
    </source>
</evidence>
<dbReference type="InterPro" id="IPR007387">
    <property type="entry name" value="TRAP_DctQ"/>
</dbReference>
<proteinExistence type="inferred from homology"/>
<evidence type="ECO:0000256" key="4">
    <source>
        <dbReference type="ARBA" id="ARBA00022519"/>
    </source>
</evidence>
<dbReference type="AlphaFoldDB" id="A0A267ML46"/>
<dbReference type="InterPro" id="IPR055348">
    <property type="entry name" value="DctQ"/>
</dbReference>
<evidence type="ECO:0000313" key="12">
    <source>
        <dbReference type="Proteomes" id="UP000216024"/>
    </source>
</evidence>
<keyword evidence="6 9" id="KW-1133">Transmembrane helix</keyword>
<organism evidence="11 12">
    <name type="scientific">Anaeromicrobium sediminis</name>
    <dbReference type="NCBI Taxonomy" id="1478221"/>
    <lineage>
        <taxon>Bacteria</taxon>
        <taxon>Bacillati</taxon>
        <taxon>Bacillota</taxon>
        <taxon>Clostridia</taxon>
        <taxon>Peptostreptococcales</taxon>
        <taxon>Thermotaleaceae</taxon>
        <taxon>Anaeromicrobium</taxon>
    </lineage>
</organism>
<keyword evidence="4" id="KW-0997">Cell inner membrane</keyword>
<comment type="subcellular location">
    <subcellularLocation>
        <location evidence="1">Cell inner membrane</location>
        <topology evidence="1">Multi-pass membrane protein</topology>
    </subcellularLocation>
</comment>
<feature type="domain" description="Tripartite ATP-independent periplasmic transporters DctQ component" evidence="10">
    <location>
        <begin position="31"/>
        <end position="157"/>
    </location>
</feature>
<evidence type="ECO:0000256" key="9">
    <source>
        <dbReference type="SAM" id="Phobius"/>
    </source>
</evidence>
<comment type="caution">
    <text evidence="11">The sequence shown here is derived from an EMBL/GenBank/DDBJ whole genome shotgun (WGS) entry which is preliminary data.</text>
</comment>
<evidence type="ECO:0000256" key="6">
    <source>
        <dbReference type="ARBA" id="ARBA00022989"/>
    </source>
</evidence>
<feature type="transmembrane region" description="Helical" evidence="9">
    <location>
        <begin position="20"/>
        <end position="42"/>
    </location>
</feature>
<dbReference type="PANTHER" id="PTHR35011">
    <property type="entry name" value="2,3-DIKETO-L-GULONATE TRAP TRANSPORTER SMALL PERMEASE PROTEIN YIAM"/>
    <property type="match status" value="1"/>
</dbReference>
<evidence type="ECO:0000256" key="8">
    <source>
        <dbReference type="ARBA" id="ARBA00038436"/>
    </source>
</evidence>
<protein>
    <recommendedName>
        <fullName evidence="10">Tripartite ATP-independent periplasmic transporters DctQ component domain-containing protein</fullName>
    </recommendedName>
</protein>
<evidence type="ECO:0000313" key="11">
    <source>
        <dbReference type="EMBL" id="PAB59638.1"/>
    </source>
</evidence>
<dbReference type="Proteomes" id="UP000216024">
    <property type="component" value="Unassembled WGS sequence"/>
</dbReference>
<dbReference type="GO" id="GO:0005886">
    <property type="term" value="C:plasma membrane"/>
    <property type="evidence" value="ECO:0007669"/>
    <property type="project" value="UniProtKB-SubCell"/>
</dbReference>
<dbReference type="EMBL" id="NIBG01000006">
    <property type="protein sequence ID" value="PAB59638.1"/>
    <property type="molecule type" value="Genomic_DNA"/>
</dbReference>
<feature type="transmembrane region" description="Helical" evidence="9">
    <location>
        <begin position="134"/>
        <end position="154"/>
    </location>
</feature>
<feature type="transmembrane region" description="Helical" evidence="9">
    <location>
        <begin position="54"/>
        <end position="71"/>
    </location>
</feature>
<comment type="similarity">
    <text evidence="8">Belongs to the TRAP transporter small permease family.</text>
</comment>
<evidence type="ECO:0000256" key="1">
    <source>
        <dbReference type="ARBA" id="ARBA00004429"/>
    </source>
</evidence>
<evidence type="ECO:0000256" key="5">
    <source>
        <dbReference type="ARBA" id="ARBA00022692"/>
    </source>
</evidence>
<dbReference type="Pfam" id="PF04290">
    <property type="entry name" value="DctQ"/>
    <property type="match status" value="1"/>
</dbReference>
<evidence type="ECO:0000256" key="3">
    <source>
        <dbReference type="ARBA" id="ARBA00022475"/>
    </source>
</evidence>
<evidence type="ECO:0000256" key="2">
    <source>
        <dbReference type="ARBA" id="ARBA00022448"/>
    </source>
</evidence>
<name>A0A267ML46_9FIRM</name>
<sequence>MTQDCKKKNLFSILMNIQGYVSAFLMILLPCMVFFQVLLRYVFKAPLMGIEELMLFPTIWLYMLGGANASYEREHISCGILTLYIKKEKSMQIFNIAKALISILVSLWLTYWSYWYFAYSLKMWKYSDLVGVPMFFGESALLVGLVLMTLFTVLELRDYINIFRNGNKNKEEAKEC</sequence>
<keyword evidence="5 9" id="KW-0812">Transmembrane</keyword>
<dbReference type="RefSeq" id="WP_095133036.1">
    <property type="nucleotide sequence ID" value="NZ_NIBG01000006.1"/>
</dbReference>
<dbReference type="OrthoDB" id="45144at2"/>
<keyword evidence="12" id="KW-1185">Reference proteome</keyword>
<feature type="transmembrane region" description="Helical" evidence="9">
    <location>
        <begin position="92"/>
        <end position="114"/>
    </location>
</feature>
<keyword evidence="3" id="KW-1003">Cell membrane</keyword>